<organism evidence="13 14">
    <name type="scientific">Candidatus Saganbacteria bacterium</name>
    <dbReference type="NCBI Taxonomy" id="2575572"/>
    <lineage>
        <taxon>Bacteria</taxon>
        <taxon>Bacillati</taxon>
        <taxon>Saganbacteria</taxon>
    </lineage>
</organism>
<comment type="miscellaneous">
    <text evidence="9">Few gyrases are as efficient as E.coli at forming negative supercoils. Not all organisms have 2 type II topoisomerases; in organisms with a single type II topoisomerase this enzyme also has to decatenate newly replicated chromosomes.</text>
</comment>
<keyword evidence="6 9" id="KW-0238">DNA-binding</keyword>
<feature type="coiled-coil region" evidence="11">
    <location>
        <begin position="439"/>
        <end position="478"/>
    </location>
</feature>
<dbReference type="HAMAP" id="MF_01897">
    <property type="entry name" value="GyrA"/>
    <property type="match status" value="1"/>
</dbReference>
<dbReference type="GO" id="GO:0009330">
    <property type="term" value="C:DNA topoisomerase type II (double strand cut, ATP-hydrolyzing) complex"/>
    <property type="evidence" value="ECO:0007669"/>
    <property type="project" value="TreeGrafter"/>
</dbReference>
<dbReference type="CDD" id="cd00187">
    <property type="entry name" value="TOP4c"/>
    <property type="match status" value="1"/>
</dbReference>
<evidence type="ECO:0000256" key="9">
    <source>
        <dbReference type="HAMAP-Rule" id="MF_01897"/>
    </source>
</evidence>
<dbReference type="NCBIfam" id="NF004044">
    <property type="entry name" value="PRK05561.1"/>
    <property type="match status" value="1"/>
</dbReference>
<comment type="subunit">
    <text evidence="9">Heterotetramer, composed of two GyrA and two GyrB chains. In the heterotetramer, GyrA contains the active site tyrosine that forms a transient covalent intermediate with DNA, while GyrB binds cofactors and catalyzes ATP hydrolysis.</text>
</comment>
<dbReference type="SUPFAM" id="SSF101904">
    <property type="entry name" value="GyrA/ParC C-terminal domain-like"/>
    <property type="match status" value="1"/>
</dbReference>
<comment type="function">
    <text evidence="9">A type II topoisomerase that negatively supercoils closed circular double-stranded (ds) DNA in an ATP-dependent manner to modulate DNA topology and maintain chromosomes in an underwound state. Negative supercoiling favors strand separation, and DNA replication, transcription, recombination and repair, all of which involve strand separation. Also able to catalyze the interconversion of other topological isomers of dsDNA rings, including catenanes and knotted rings. Type II topoisomerases break and join 2 DNA strands simultaneously in an ATP-dependent manner.</text>
</comment>
<comment type="similarity">
    <text evidence="2 9">Belongs to the type II topoisomerase GyrA/ParC subunit family.</text>
</comment>
<dbReference type="SUPFAM" id="SSF56719">
    <property type="entry name" value="Type II DNA topoisomerase"/>
    <property type="match status" value="1"/>
</dbReference>
<dbReference type="PANTHER" id="PTHR43493:SF5">
    <property type="entry name" value="DNA GYRASE SUBUNIT A, CHLOROPLASTIC_MITOCHONDRIAL"/>
    <property type="match status" value="1"/>
</dbReference>
<gene>
    <name evidence="9" type="primary">gyrA</name>
    <name evidence="13" type="ORF">FD145_295</name>
</gene>
<dbReference type="GO" id="GO:0005694">
    <property type="term" value="C:chromosome"/>
    <property type="evidence" value="ECO:0007669"/>
    <property type="project" value="InterPro"/>
</dbReference>
<accession>A0A833L1Z5</accession>
<keyword evidence="11" id="KW-0175">Coiled coil</keyword>
<keyword evidence="3 9" id="KW-0547">Nucleotide-binding</keyword>
<dbReference type="InterPro" id="IPR013758">
    <property type="entry name" value="Topo_IIA_A/C_ab"/>
</dbReference>
<comment type="subunit">
    <text evidence="8">Heterotetramer composed of ParC and ParE.</text>
</comment>
<comment type="catalytic activity">
    <reaction evidence="1 9 10">
        <text>ATP-dependent breakage, passage and rejoining of double-stranded DNA.</text>
        <dbReference type="EC" id="5.6.2.2"/>
    </reaction>
</comment>
<dbReference type="GO" id="GO:0006265">
    <property type="term" value="P:DNA topological change"/>
    <property type="evidence" value="ECO:0007669"/>
    <property type="project" value="UniProtKB-UniRule"/>
</dbReference>
<dbReference type="InterPro" id="IPR013760">
    <property type="entry name" value="Topo_IIA-like_dom_sf"/>
</dbReference>
<dbReference type="FunFam" id="2.120.10.90:FF:000005">
    <property type="entry name" value="DNA topoisomerase 4 subunit A"/>
    <property type="match status" value="1"/>
</dbReference>
<dbReference type="Pfam" id="PF00521">
    <property type="entry name" value="DNA_topoisoIV"/>
    <property type="match status" value="1"/>
</dbReference>
<protein>
    <recommendedName>
        <fullName evidence="9">DNA gyrase subunit A</fullName>
        <ecNumber evidence="9">5.6.2.2</ecNumber>
    </recommendedName>
</protein>
<dbReference type="Gene3D" id="3.30.1360.40">
    <property type="match status" value="1"/>
</dbReference>
<dbReference type="AlphaFoldDB" id="A0A833L1Z5"/>
<dbReference type="EC" id="5.6.2.2" evidence="9"/>
<keyword evidence="9" id="KW-0963">Cytoplasm</keyword>
<dbReference type="EMBL" id="WPAF01000003">
    <property type="protein sequence ID" value="KAF0134914.1"/>
    <property type="molecule type" value="Genomic_DNA"/>
</dbReference>
<dbReference type="InterPro" id="IPR050220">
    <property type="entry name" value="Type_II_DNA_Topoisomerases"/>
</dbReference>
<comment type="subcellular location">
    <subcellularLocation>
        <location evidence="9">Cytoplasm</location>
    </subcellularLocation>
</comment>
<evidence type="ECO:0000256" key="5">
    <source>
        <dbReference type="ARBA" id="ARBA00023029"/>
    </source>
</evidence>
<dbReference type="FunFam" id="1.10.268.10:FF:000001">
    <property type="entry name" value="DNA gyrase subunit A"/>
    <property type="match status" value="1"/>
</dbReference>
<dbReference type="InterPro" id="IPR035516">
    <property type="entry name" value="Gyrase/topoIV_suA_C"/>
</dbReference>
<dbReference type="Gene3D" id="3.90.199.10">
    <property type="entry name" value="Topoisomerase II, domain 5"/>
    <property type="match status" value="1"/>
</dbReference>
<evidence type="ECO:0000313" key="13">
    <source>
        <dbReference type="EMBL" id="KAF0134914.1"/>
    </source>
</evidence>
<dbReference type="Gene3D" id="1.10.268.10">
    <property type="entry name" value="Topoisomerase, domain 3"/>
    <property type="match status" value="1"/>
</dbReference>
<comment type="caution">
    <text evidence="13">The sequence shown here is derived from an EMBL/GenBank/DDBJ whole genome shotgun (WGS) entry which is preliminary data.</text>
</comment>
<comment type="caution">
    <text evidence="9">Lacks conserved residue(s) required for the propagation of feature annotation.</text>
</comment>
<dbReference type="InterPro" id="IPR006691">
    <property type="entry name" value="GyrA/parC_rep"/>
</dbReference>
<dbReference type="GO" id="GO:0005737">
    <property type="term" value="C:cytoplasm"/>
    <property type="evidence" value="ECO:0007669"/>
    <property type="project" value="UniProtKB-SubCell"/>
</dbReference>
<dbReference type="Pfam" id="PF03989">
    <property type="entry name" value="DNA_gyraseA_C"/>
    <property type="match status" value="6"/>
</dbReference>
<dbReference type="SMART" id="SM00434">
    <property type="entry name" value="TOP4c"/>
    <property type="match status" value="1"/>
</dbReference>
<evidence type="ECO:0000256" key="4">
    <source>
        <dbReference type="ARBA" id="ARBA00022840"/>
    </source>
</evidence>
<dbReference type="GO" id="GO:0005524">
    <property type="term" value="F:ATP binding"/>
    <property type="evidence" value="ECO:0007669"/>
    <property type="project" value="UniProtKB-UniRule"/>
</dbReference>
<evidence type="ECO:0000313" key="14">
    <source>
        <dbReference type="Proteomes" id="UP000488506"/>
    </source>
</evidence>
<dbReference type="FunFam" id="3.90.199.10:FF:000001">
    <property type="entry name" value="DNA gyrase subunit A"/>
    <property type="match status" value="1"/>
</dbReference>
<evidence type="ECO:0000259" key="12">
    <source>
        <dbReference type="PROSITE" id="PS52040"/>
    </source>
</evidence>
<dbReference type="GO" id="GO:0006261">
    <property type="term" value="P:DNA-templated DNA replication"/>
    <property type="evidence" value="ECO:0007669"/>
    <property type="project" value="UniProtKB-UniRule"/>
</dbReference>
<dbReference type="InterPro" id="IPR005743">
    <property type="entry name" value="GyrA"/>
</dbReference>
<dbReference type="InterPro" id="IPR002205">
    <property type="entry name" value="Topo_IIA_dom_A"/>
</dbReference>
<dbReference type="GO" id="GO:0003677">
    <property type="term" value="F:DNA binding"/>
    <property type="evidence" value="ECO:0007669"/>
    <property type="project" value="UniProtKB-UniRule"/>
</dbReference>
<dbReference type="Proteomes" id="UP000488506">
    <property type="component" value="Unassembled WGS sequence"/>
</dbReference>
<evidence type="ECO:0000256" key="7">
    <source>
        <dbReference type="ARBA" id="ARBA00023235"/>
    </source>
</evidence>
<dbReference type="PROSITE" id="PS52040">
    <property type="entry name" value="TOPO_IIA"/>
    <property type="match status" value="1"/>
</dbReference>
<feature type="domain" description="Topo IIA-type catalytic" evidence="12">
    <location>
        <begin position="49"/>
        <end position="513"/>
    </location>
</feature>
<evidence type="ECO:0000256" key="1">
    <source>
        <dbReference type="ARBA" id="ARBA00000185"/>
    </source>
</evidence>
<keyword evidence="4 9" id="KW-0067">ATP-binding</keyword>
<feature type="active site" description="O-(5'-phospho-DNA)-tyrosine intermediate" evidence="9 10">
    <location>
        <position position="137"/>
    </location>
</feature>
<evidence type="ECO:0000256" key="10">
    <source>
        <dbReference type="PROSITE-ProRule" id="PRU01384"/>
    </source>
</evidence>
<keyword evidence="7 9" id="KW-0413">Isomerase</keyword>
<evidence type="ECO:0000256" key="11">
    <source>
        <dbReference type="SAM" id="Coils"/>
    </source>
</evidence>
<evidence type="ECO:0000256" key="8">
    <source>
        <dbReference type="ARBA" id="ARBA00063644"/>
    </source>
</evidence>
<dbReference type="PANTHER" id="PTHR43493">
    <property type="entry name" value="DNA GYRASE/TOPOISOMERASE SUBUNIT A"/>
    <property type="match status" value="1"/>
</dbReference>
<dbReference type="NCBIfam" id="TIGR01063">
    <property type="entry name" value="gyrA"/>
    <property type="match status" value="1"/>
</dbReference>
<dbReference type="FunFam" id="3.30.1360.40:FF:000002">
    <property type="entry name" value="DNA gyrase subunit A"/>
    <property type="match status" value="1"/>
</dbReference>
<evidence type="ECO:0000256" key="6">
    <source>
        <dbReference type="ARBA" id="ARBA00023125"/>
    </source>
</evidence>
<dbReference type="InterPro" id="IPR013757">
    <property type="entry name" value="Topo_IIA_A_a_sf"/>
</dbReference>
<sequence length="832" mass="92351">MVKKRSASPGSQDPKEVNLHGKIVQTTIEHEMKSSYIDYAMSVIVGRALPDARDGLKPVHRRILFAMDDLGLHPNKAYKKSARVVGETLGKYHPHGDLSVYDAMVRMAQEFSMRYMLVDGQGNFGSVDGDSAAAMRYTEVRLMRMASEMLNDIEKETVNFGPNFDESLQEPLVLPSKFPNLLVNGSSGIAVGMATNIPPQNLSEAIDGIIATIENPEITAEDLIKIVKGPDFPTGGLICGKQAIKDAYLTGRGLITVRARVETEEIRGDKTAIIVKELPYQVNKAELIIAIANLVKEKKIVGISDLRDESDRDGMRIYIELKRDVNSEVVLNQLYKRTNMQTTFGVNMVALVDGVPKLLTLKDLISVFIKHREDVVTRRTKFELKKAEEQAHILEGILICLSNLDAVIKLIRGSKNVDEAREGLQKKFELSQIQAQAILDMKLQKLTQLEREKIEEEHKALQKLIAELKKILSDIKEILKIIVKELNEIKEAYGDKRRTSLVGAAEDISIEELIPEMEVAILFTRDGYIKRMPVSAFRSQLRGGRGVSGMATREEDQIDKMFVSSTHSYILFFTNKGKVHKVKVFELPEASRAGKGSSIANFLQVGEGEKITSAVQVDTFDKKTFLMMATTMGMIKKVAVQDFQNIRKSGINAIKLKETNELDWVEETDGSQEVLLGTQSGLMIRFNEKTVRAMGRTASGVRGIRIGKGDKVVSMGIVKPKGDLLVISDHGFGKRMKMDEFGVQGRGGKGHIAIKLRDNDKVAGMMVIDNDDELLFVTAKGTMSRQAASGISTQGRYAKGVRIQRMDEGDSVVALARVVKKEEINLEAKNEG</sequence>
<dbReference type="Gene3D" id="2.120.10.90">
    <property type="entry name" value="DNA gyrase/topoisomerase IV, subunit A, C-terminal"/>
    <property type="match status" value="1"/>
</dbReference>
<dbReference type="NCBIfam" id="NF004043">
    <property type="entry name" value="PRK05560.1"/>
    <property type="match status" value="1"/>
</dbReference>
<keyword evidence="5 9" id="KW-0799">Topoisomerase</keyword>
<proteinExistence type="inferred from homology"/>
<evidence type="ECO:0000256" key="3">
    <source>
        <dbReference type="ARBA" id="ARBA00022741"/>
    </source>
</evidence>
<evidence type="ECO:0000256" key="2">
    <source>
        <dbReference type="ARBA" id="ARBA00008263"/>
    </source>
</evidence>
<name>A0A833L1Z5_UNCSA</name>
<reference evidence="13 14" key="1">
    <citation type="submission" date="2019-12" db="EMBL/GenBank/DDBJ databases">
        <authorList>
            <person name="Wolfe R."/>
            <person name="Danczak R."/>
            <person name="Wilkins M."/>
        </authorList>
    </citation>
    <scope>NUCLEOTIDE SEQUENCE [LARGE SCALE GENOMIC DNA]</scope>
    <source>
        <strain evidence="13">X2_MaxBin.013</strain>
    </source>
</reference>
<dbReference type="GO" id="GO:0034335">
    <property type="term" value="F:DNA negative supercoiling activity"/>
    <property type="evidence" value="ECO:0007669"/>
    <property type="project" value="UniProtKB-ARBA"/>
</dbReference>